<reference evidence="3" key="1">
    <citation type="submission" date="2024-02" db="EMBL/GenBank/DDBJ databases">
        <authorList>
            <consortium name="ELIXIR-Norway"/>
            <consortium name="Elixir Norway"/>
        </authorList>
    </citation>
    <scope>NUCLEOTIDE SEQUENCE</scope>
</reference>
<protein>
    <recommendedName>
        <fullName evidence="5">Secreted protein</fullName>
    </recommendedName>
</protein>
<evidence type="ECO:0000313" key="3">
    <source>
        <dbReference type="EMBL" id="CAK9193834.1"/>
    </source>
</evidence>
<feature type="chain" id="PRO_5045157319" description="Secreted protein" evidence="2">
    <location>
        <begin position="30"/>
        <end position="185"/>
    </location>
</feature>
<keyword evidence="4" id="KW-1185">Reference proteome</keyword>
<evidence type="ECO:0000256" key="2">
    <source>
        <dbReference type="SAM" id="SignalP"/>
    </source>
</evidence>
<gene>
    <name evidence="3" type="ORF">CSSPTR1EN2_LOCUS2224</name>
</gene>
<sequence>MICGTTHTHASPLLLHVLLNSSCLPCASPTELFARWVLSSSHQIPNKRSLLYGSDTGSTQGSPQRDRDRETEIRVCTQIEEKEVASSCSCSNRACGVRPHNRCLDLLRRACVRACVRWGLLFATMMIAAQLLATHFSSTAANHAQANARILWLWSIFAFREHNFRMIFLNSVLRGRSCWWMFTGC</sequence>
<feature type="region of interest" description="Disordered" evidence="1">
    <location>
        <begin position="49"/>
        <end position="70"/>
    </location>
</feature>
<proteinExistence type="predicted"/>
<dbReference type="Proteomes" id="UP001497512">
    <property type="component" value="Chromosome 10"/>
</dbReference>
<name>A0ABP0TDQ2_9BRYO</name>
<keyword evidence="2" id="KW-0732">Signal</keyword>
<evidence type="ECO:0000256" key="1">
    <source>
        <dbReference type="SAM" id="MobiDB-lite"/>
    </source>
</evidence>
<feature type="signal peptide" evidence="2">
    <location>
        <begin position="1"/>
        <end position="29"/>
    </location>
</feature>
<evidence type="ECO:0008006" key="5">
    <source>
        <dbReference type="Google" id="ProtNLM"/>
    </source>
</evidence>
<evidence type="ECO:0000313" key="4">
    <source>
        <dbReference type="Proteomes" id="UP001497512"/>
    </source>
</evidence>
<organism evidence="3 4">
    <name type="scientific">Sphagnum troendelagicum</name>
    <dbReference type="NCBI Taxonomy" id="128251"/>
    <lineage>
        <taxon>Eukaryota</taxon>
        <taxon>Viridiplantae</taxon>
        <taxon>Streptophyta</taxon>
        <taxon>Embryophyta</taxon>
        <taxon>Bryophyta</taxon>
        <taxon>Sphagnophytina</taxon>
        <taxon>Sphagnopsida</taxon>
        <taxon>Sphagnales</taxon>
        <taxon>Sphagnaceae</taxon>
        <taxon>Sphagnum</taxon>
    </lineage>
</organism>
<dbReference type="EMBL" id="OZ019902">
    <property type="protein sequence ID" value="CAK9193834.1"/>
    <property type="molecule type" value="Genomic_DNA"/>
</dbReference>
<accession>A0ABP0TDQ2</accession>